<dbReference type="EMBL" id="CP040330">
    <property type="protein sequence ID" value="QCS41224.1"/>
    <property type="molecule type" value="Genomic_DNA"/>
</dbReference>
<feature type="transmembrane region" description="Helical" evidence="1">
    <location>
        <begin position="71"/>
        <end position="96"/>
    </location>
</feature>
<reference evidence="3" key="1">
    <citation type="submission" date="2019-05" db="EMBL/GenBank/DDBJ databases">
        <title>Genome sequence and methylation pattern of the halophilic Archaeon Natrinema versiforme BOL5-4.</title>
        <authorList>
            <person name="DasSarma P."/>
            <person name="Anton B.P."/>
            <person name="DasSarma S.L."/>
            <person name="Martinez F.L."/>
            <person name="Guzman D."/>
            <person name="Roberts R.J."/>
            <person name="DasSarma S."/>
        </authorList>
    </citation>
    <scope>NUCLEOTIDE SEQUENCE [LARGE SCALE GENOMIC DNA]</scope>
    <source>
        <strain evidence="3">BOL5-4</strain>
    </source>
</reference>
<dbReference type="Proteomes" id="UP000302218">
    <property type="component" value="Chromosome"/>
</dbReference>
<feature type="transmembrane region" description="Helical" evidence="1">
    <location>
        <begin position="254"/>
        <end position="274"/>
    </location>
</feature>
<accession>A0A4V1FY73</accession>
<keyword evidence="1" id="KW-0812">Transmembrane</keyword>
<dbReference type="RefSeq" id="WP_138243737.1">
    <property type="nucleotide sequence ID" value="NZ_CP040330.1"/>
</dbReference>
<protein>
    <submittedName>
        <fullName evidence="2">ABC transporter permease</fullName>
    </submittedName>
</protein>
<evidence type="ECO:0000313" key="2">
    <source>
        <dbReference type="EMBL" id="QCS41224.1"/>
    </source>
</evidence>
<dbReference type="AlphaFoldDB" id="A0A4V1FY73"/>
<evidence type="ECO:0000256" key="1">
    <source>
        <dbReference type="SAM" id="Phobius"/>
    </source>
</evidence>
<feature type="transmembrane region" description="Helical" evidence="1">
    <location>
        <begin position="156"/>
        <end position="177"/>
    </location>
</feature>
<organism evidence="2 3">
    <name type="scientific">Natrinema versiforme</name>
    <dbReference type="NCBI Taxonomy" id="88724"/>
    <lineage>
        <taxon>Archaea</taxon>
        <taxon>Methanobacteriati</taxon>
        <taxon>Methanobacteriota</taxon>
        <taxon>Stenosarchaea group</taxon>
        <taxon>Halobacteria</taxon>
        <taxon>Halobacteriales</taxon>
        <taxon>Natrialbaceae</taxon>
        <taxon>Natrinema</taxon>
    </lineage>
</organism>
<name>A0A4V1FY73_9EURY</name>
<keyword evidence="1" id="KW-0472">Membrane</keyword>
<proteinExistence type="predicted"/>
<sequence>MAIDTREMRGTERRSTGGRRVWLEQAGAFARRSLREVRNSWLMLTWVIAFPAIMYLLQTTQGTNGSAVSDATVSIGIGILGSMFVCLFVFGNQLATDLEDRRYVAYRSMPIAPSAELAGRMAAGLVLAGGAFAATIAAGLATGASYGLRGPESVPIALAAGALTCLFWMVVAIPFVVVAGNERVASMTTTLVAVGGFVLTGLNGTVPAQSPIDGPVLNVLPNTLPTRLLVSHLVPAENWTELGVAPPAMPTGPAFLALLAAYAVLAIVAGTMLVNRTLYDQGWLP</sequence>
<evidence type="ECO:0000313" key="3">
    <source>
        <dbReference type="Proteomes" id="UP000302218"/>
    </source>
</evidence>
<feature type="transmembrane region" description="Helical" evidence="1">
    <location>
        <begin position="41"/>
        <end position="59"/>
    </location>
</feature>
<dbReference type="GeneID" id="40264053"/>
<keyword evidence="1" id="KW-1133">Transmembrane helix</keyword>
<feature type="transmembrane region" description="Helical" evidence="1">
    <location>
        <begin position="117"/>
        <end position="144"/>
    </location>
</feature>
<dbReference type="KEGG" id="nvr:FEJ81_02240"/>
<dbReference type="OrthoDB" id="205000at2157"/>
<gene>
    <name evidence="2" type="ORF">FEJ81_02240</name>
</gene>
<feature type="transmembrane region" description="Helical" evidence="1">
    <location>
        <begin position="184"/>
        <end position="202"/>
    </location>
</feature>